<dbReference type="InterPro" id="IPR014347">
    <property type="entry name" value="Tautomerase/MIF_sf"/>
</dbReference>
<keyword evidence="2" id="KW-0238">DNA-binding</keyword>
<gene>
    <name evidence="2" type="ORF">DDK22_19510</name>
</gene>
<name>A0A367PHY1_CUPNE</name>
<accession>A0A367PHY1</accession>
<dbReference type="AlphaFoldDB" id="A0A367PHY1"/>
<dbReference type="SUPFAM" id="SSF55331">
    <property type="entry name" value="Tautomerase/MIF"/>
    <property type="match status" value="1"/>
</dbReference>
<dbReference type="InterPro" id="IPR028116">
    <property type="entry name" value="Cis-CaaD-like"/>
</dbReference>
<evidence type="ECO:0000313" key="2">
    <source>
        <dbReference type="EMBL" id="RCJ06837.1"/>
    </source>
</evidence>
<organism evidence="2 3">
    <name type="scientific">Cupriavidus necator</name>
    <name type="common">Alcaligenes eutrophus</name>
    <name type="synonym">Ralstonia eutropha</name>
    <dbReference type="NCBI Taxonomy" id="106590"/>
    <lineage>
        <taxon>Bacteria</taxon>
        <taxon>Pseudomonadati</taxon>
        <taxon>Pseudomonadota</taxon>
        <taxon>Betaproteobacteria</taxon>
        <taxon>Burkholderiales</taxon>
        <taxon>Burkholderiaceae</taxon>
        <taxon>Cupriavidus</taxon>
    </lineage>
</organism>
<feature type="domain" description="Tautomerase cis-CaaD-like" evidence="1">
    <location>
        <begin position="1"/>
        <end position="131"/>
    </location>
</feature>
<dbReference type="EMBL" id="QDHA01000044">
    <property type="protein sequence ID" value="RCJ06837.1"/>
    <property type="molecule type" value="Genomic_DNA"/>
</dbReference>
<evidence type="ECO:0000259" key="1">
    <source>
        <dbReference type="Pfam" id="PF14832"/>
    </source>
</evidence>
<dbReference type="Pfam" id="PF14832">
    <property type="entry name" value="Tautomerase_3"/>
    <property type="match status" value="1"/>
</dbReference>
<evidence type="ECO:0000313" key="3">
    <source>
        <dbReference type="Proteomes" id="UP000253501"/>
    </source>
</evidence>
<dbReference type="GO" id="GO:0003677">
    <property type="term" value="F:DNA binding"/>
    <property type="evidence" value="ECO:0007669"/>
    <property type="project" value="UniProtKB-KW"/>
</dbReference>
<dbReference type="Gene3D" id="3.30.429.10">
    <property type="entry name" value="Macrophage Migration Inhibitory Factor"/>
    <property type="match status" value="1"/>
</dbReference>
<protein>
    <submittedName>
        <fullName evidence="2">DNA-binding protein</fullName>
    </submittedName>
</protein>
<dbReference type="RefSeq" id="WP_114133358.1">
    <property type="nucleotide sequence ID" value="NZ_CP068435.1"/>
</dbReference>
<sequence>MPVYEVLTTEGTLDADKRKKLAAHIVKVHTEETGSPADFIQVIFPELPAGHSFTAGSVATPHIIRAQVRAGRTMTVRHAIIQRLHDFYSDLTGVNAMELIVAVLDVPAQWAMEGGMIMPEPTPEAEAAWFAKLEANQAG</sequence>
<comment type="caution">
    <text evidence="2">The sequence shown here is derived from an EMBL/GenBank/DDBJ whole genome shotgun (WGS) entry which is preliminary data.</text>
</comment>
<dbReference type="Proteomes" id="UP000253501">
    <property type="component" value="Unassembled WGS sequence"/>
</dbReference>
<reference evidence="2 3" key="1">
    <citation type="submission" date="2018-04" db="EMBL/GenBank/DDBJ databases">
        <title>Cupriavidus necator CR12 genome sequencing and assembly.</title>
        <authorList>
            <person name="Ben Fekih I."/>
            <person name="Mazhar H.S."/>
            <person name="Bello S.K."/>
            <person name="Rensing C."/>
        </authorList>
    </citation>
    <scope>NUCLEOTIDE SEQUENCE [LARGE SCALE GENOMIC DNA]</scope>
    <source>
        <strain evidence="2 3">CR12</strain>
    </source>
</reference>
<proteinExistence type="predicted"/>